<dbReference type="SMART" id="SM01011">
    <property type="entry name" value="AMP_N"/>
    <property type="match status" value="1"/>
</dbReference>
<proteinExistence type="inferred from homology"/>
<name>A8FU70_SHESH</name>
<dbReference type="HOGENOM" id="CLU_017266_1_0_6"/>
<dbReference type="Gene3D" id="3.90.230.10">
    <property type="entry name" value="Creatinase/methionine aminopeptidase superfamily"/>
    <property type="match status" value="1"/>
</dbReference>
<dbReference type="EMBL" id="CP000821">
    <property type="protein sequence ID" value="ABV36393.1"/>
    <property type="molecule type" value="Genomic_DNA"/>
</dbReference>
<dbReference type="EC" id="3.4.11.9" evidence="4"/>
<dbReference type="InterPro" id="IPR052433">
    <property type="entry name" value="X-Pro_dipept-like"/>
</dbReference>
<dbReference type="PANTHER" id="PTHR43226">
    <property type="entry name" value="XAA-PRO AMINOPEPTIDASE 3"/>
    <property type="match status" value="1"/>
</dbReference>
<keyword evidence="6" id="KW-0479">Metal-binding</keyword>
<dbReference type="GO" id="GO:0006508">
    <property type="term" value="P:proteolysis"/>
    <property type="evidence" value="ECO:0007669"/>
    <property type="project" value="UniProtKB-KW"/>
</dbReference>
<dbReference type="Proteomes" id="UP000002015">
    <property type="component" value="Chromosome"/>
</dbReference>
<dbReference type="SUPFAM" id="SSF53092">
    <property type="entry name" value="Creatinase/prolidase N-terminal domain"/>
    <property type="match status" value="1"/>
</dbReference>
<dbReference type="AlphaFoldDB" id="A8FU70"/>
<evidence type="ECO:0000256" key="5">
    <source>
        <dbReference type="ARBA" id="ARBA00022670"/>
    </source>
</evidence>
<dbReference type="Pfam" id="PF05195">
    <property type="entry name" value="AMP_N"/>
    <property type="match status" value="1"/>
</dbReference>
<dbReference type="eggNOG" id="COG0006">
    <property type="taxonomic scope" value="Bacteria"/>
</dbReference>
<evidence type="ECO:0000259" key="13">
    <source>
        <dbReference type="SMART" id="SM01011"/>
    </source>
</evidence>
<feature type="domain" description="Aminopeptidase P N-terminal" evidence="13">
    <location>
        <begin position="23"/>
        <end position="159"/>
    </location>
</feature>
<keyword evidence="8" id="KW-0482">Metalloprotease</keyword>
<dbReference type="Gene3D" id="3.40.350.10">
    <property type="entry name" value="Creatinase/prolidase N-terminal domain"/>
    <property type="match status" value="1"/>
</dbReference>
<dbReference type="InterPro" id="IPR029149">
    <property type="entry name" value="Creatin/AminoP/Spt16_N"/>
</dbReference>
<keyword evidence="15" id="KW-1185">Reference proteome</keyword>
<organism evidence="14 15">
    <name type="scientific">Shewanella sediminis (strain HAW-EB3)</name>
    <dbReference type="NCBI Taxonomy" id="425104"/>
    <lineage>
        <taxon>Bacteria</taxon>
        <taxon>Pseudomonadati</taxon>
        <taxon>Pseudomonadota</taxon>
        <taxon>Gammaproteobacteria</taxon>
        <taxon>Alteromonadales</taxon>
        <taxon>Shewanellaceae</taxon>
        <taxon>Shewanella</taxon>
    </lineage>
</organism>
<evidence type="ECO:0000256" key="1">
    <source>
        <dbReference type="ARBA" id="ARBA00001424"/>
    </source>
</evidence>
<dbReference type="PANTHER" id="PTHR43226:SF4">
    <property type="entry name" value="XAA-PRO AMINOPEPTIDASE 3"/>
    <property type="match status" value="1"/>
</dbReference>
<comment type="cofactor">
    <cofactor evidence="2">
        <name>Mn(2+)</name>
        <dbReference type="ChEBI" id="CHEBI:29035"/>
    </cofactor>
</comment>
<sequence>MKPAHFSPTFKQVLSVNQKEPVIMTNIYQIRREALFKQLPENSFVILSGYQQKIRSKNIKYHFRQDNDFLYLTGFDEPDAVAILAADKGAASGFSFTLLCRPKDPSQEVSFGERAGTEGAIANFGADDAFDIAELNEVVLSKIVDHQHIYISDELSRFSTQIVGWLNHQRMTTPFDTVKQYRSLTPLAKYLHPMRVIKSEEEINHIKAAVAASVDGHKAVMQACKPGINEALLSATFDFTLSQFGSTDVAYPNIVAAGNNACCLHYEENCCTVEDGQMLLIDAGGELNHYASDITRSYPVNGKFTDAQKHIYQLVLSALDSAIAKVQPGTPWNELYETCIELMAKGLLELGFLSGNIEEVMESQSYKRFTVHKTGHWLGMDVHDVGPYHDSDGNWRRLEPGMVFTIEPGIYIPLDAIDVPSAYRGMGIRIEDDILVTESGHENLSVNAPRTIEEIQAIMLN</sequence>
<evidence type="ECO:0000256" key="8">
    <source>
        <dbReference type="ARBA" id="ARBA00023049"/>
    </source>
</evidence>
<reference evidence="14 15" key="1">
    <citation type="submission" date="2007-08" db="EMBL/GenBank/DDBJ databases">
        <title>Complete sequence of Shewanella sediminis HAW-EB3.</title>
        <authorList>
            <consortium name="US DOE Joint Genome Institute"/>
            <person name="Copeland A."/>
            <person name="Lucas S."/>
            <person name="Lapidus A."/>
            <person name="Barry K."/>
            <person name="Glavina del Rio T."/>
            <person name="Dalin E."/>
            <person name="Tice H."/>
            <person name="Pitluck S."/>
            <person name="Chertkov O."/>
            <person name="Brettin T."/>
            <person name="Bruce D."/>
            <person name="Detter J.C."/>
            <person name="Han C."/>
            <person name="Schmutz J."/>
            <person name="Larimer F."/>
            <person name="Land M."/>
            <person name="Hauser L."/>
            <person name="Kyrpides N."/>
            <person name="Kim E."/>
            <person name="Zhao J.-S."/>
            <person name="Richardson P."/>
        </authorList>
    </citation>
    <scope>NUCLEOTIDE SEQUENCE [LARGE SCALE GENOMIC DNA]</scope>
    <source>
        <strain evidence="14 15">HAW-EB3</strain>
    </source>
</reference>
<evidence type="ECO:0000256" key="4">
    <source>
        <dbReference type="ARBA" id="ARBA00012574"/>
    </source>
</evidence>
<dbReference type="InterPro" id="IPR036005">
    <property type="entry name" value="Creatinase/aminopeptidase-like"/>
</dbReference>
<evidence type="ECO:0000313" key="15">
    <source>
        <dbReference type="Proteomes" id="UP000002015"/>
    </source>
</evidence>
<comment type="similarity">
    <text evidence="3">Belongs to the peptidase M24B family.</text>
</comment>
<dbReference type="GO" id="GO:0005829">
    <property type="term" value="C:cytosol"/>
    <property type="evidence" value="ECO:0007669"/>
    <property type="project" value="TreeGrafter"/>
</dbReference>
<dbReference type="GO" id="GO:0070006">
    <property type="term" value="F:metalloaminopeptidase activity"/>
    <property type="evidence" value="ECO:0007669"/>
    <property type="project" value="InterPro"/>
</dbReference>
<keyword evidence="9" id="KW-0464">Manganese</keyword>
<dbReference type="InterPro" id="IPR000994">
    <property type="entry name" value="Pept_M24"/>
</dbReference>
<accession>A8FU70</accession>
<evidence type="ECO:0000256" key="10">
    <source>
        <dbReference type="ARBA" id="ARBA00069363"/>
    </source>
</evidence>
<dbReference type="KEGG" id="sse:Ssed_1782"/>
<dbReference type="Pfam" id="PF00557">
    <property type="entry name" value="Peptidase_M24"/>
    <property type="match status" value="1"/>
</dbReference>
<dbReference type="STRING" id="425104.Ssed_1782"/>
<gene>
    <name evidence="14" type="ordered locus">Ssed_1782</name>
</gene>
<evidence type="ECO:0000256" key="2">
    <source>
        <dbReference type="ARBA" id="ARBA00001936"/>
    </source>
</evidence>
<dbReference type="CDD" id="cd01087">
    <property type="entry name" value="Prolidase"/>
    <property type="match status" value="1"/>
</dbReference>
<dbReference type="FunFam" id="3.90.230.10:FF:000002">
    <property type="entry name" value="Xaa-Pro aminopeptidase 3"/>
    <property type="match status" value="1"/>
</dbReference>
<dbReference type="InterPro" id="IPR007865">
    <property type="entry name" value="Aminopep_P_N"/>
</dbReference>
<evidence type="ECO:0000256" key="11">
    <source>
        <dbReference type="ARBA" id="ARBA00075356"/>
    </source>
</evidence>
<evidence type="ECO:0000256" key="7">
    <source>
        <dbReference type="ARBA" id="ARBA00022801"/>
    </source>
</evidence>
<evidence type="ECO:0000256" key="12">
    <source>
        <dbReference type="ARBA" id="ARBA00081411"/>
    </source>
</evidence>
<keyword evidence="7" id="KW-0378">Hydrolase</keyword>
<dbReference type="SUPFAM" id="SSF55920">
    <property type="entry name" value="Creatinase/aminopeptidase"/>
    <property type="match status" value="1"/>
</dbReference>
<protein>
    <recommendedName>
        <fullName evidence="10">Xaa-Pro aminopeptidase</fullName>
        <ecNumber evidence="4">3.4.11.9</ecNumber>
    </recommendedName>
    <alternativeName>
        <fullName evidence="11">Aminopeptidase P II</fullName>
    </alternativeName>
    <alternativeName>
        <fullName evidence="12">X-Pro aminopeptidase</fullName>
    </alternativeName>
</protein>
<keyword evidence="5" id="KW-0645">Protease</keyword>
<comment type="catalytic activity">
    <reaction evidence="1">
        <text>Release of any N-terminal amino acid, including proline, that is linked to proline, even from a dipeptide or tripeptide.</text>
        <dbReference type="EC" id="3.4.11.9"/>
    </reaction>
</comment>
<evidence type="ECO:0000256" key="6">
    <source>
        <dbReference type="ARBA" id="ARBA00022723"/>
    </source>
</evidence>
<dbReference type="GO" id="GO:0030145">
    <property type="term" value="F:manganese ion binding"/>
    <property type="evidence" value="ECO:0007669"/>
    <property type="project" value="InterPro"/>
</dbReference>
<evidence type="ECO:0000313" key="14">
    <source>
        <dbReference type="EMBL" id="ABV36393.1"/>
    </source>
</evidence>
<evidence type="ECO:0000256" key="3">
    <source>
        <dbReference type="ARBA" id="ARBA00008766"/>
    </source>
</evidence>
<evidence type="ECO:0000256" key="9">
    <source>
        <dbReference type="ARBA" id="ARBA00023211"/>
    </source>
</evidence>